<dbReference type="OrthoDB" id="6512861at2759"/>
<feature type="chain" id="PRO_5005793965" evidence="1">
    <location>
        <begin position="26"/>
        <end position="301"/>
    </location>
</feature>
<feature type="signal peptide" evidence="1">
    <location>
        <begin position="1"/>
        <end position="25"/>
    </location>
</feature>
<dbReference type="PANTHER" id="PTHR20997:SF2">
    <property type="entry name" value="EG:BACR42I17.2 PROTEIN-RELATED"/>
    <property type="match status" value="1"/>
</dbReference>
<keyword evidence="3" id="KW-1185">Reference proteome</keyword>
<dbReference type="Pfam" id="PF07165">
    <property type="entry name" value="DUF1397"/>
    <property type="match status" value="1"/>
</dbReference>
<gene>
    <name evidence="2" type="ORF">Dbus_chrXg44</name>
</gene>
<dbReference type="AlphaFoldDB" id="A0A0M4ESB8"/>
<dbReference type="PANTHER" id="PTHR20997">
    <property type="entry name" value="EG:BACR42I17.2 PROTEIN-RELATED"/>
    <property type="match status" value="1"/>
</dbReference>
<evidence type="ECO:0000256" key="1">
    <source>
        <dbReference type="SAM" id="SignalP"/>
    </source>
</evidence>
<evidence type="ECO:0000313" key="2">
    <source>
        <dbReference type="EMBL" id="ALC48188.1"/>
    </source>
</evidence>
<name>A0A0M4ESB8_DROBS</name>
<dbReference type="EMBL" id="CP012528">
    <property type="protein sequence ID" value="ALC48188.1"/>
    <property type="molecule type" value="Genomic_DNA"/>
</dbReference>
<dbReference type="STRING" id="30019.A0A0M4ESB8"/>
<dbReference type="SMR" id="A0A0M4ESB8"/>
<dbReference type="InterPro" id="IPR009832">
    <property type="entry name" value="DUF1397"/>
</dbReference>
<dbReference type="Proteomes" id="UP000494163">
    <property type="component" value="Chromosome X"/>
</dbReference>
<organism evidence="2 3">
    <name type="scientific">Drosophila busckii</name>
    <name type="common">Fruit fly</name>
    <dbReference type="NCBI Taxonomy" id="30019"/>
    <lineage>
        <taxon>Eukaryota</taxon>
        <taxon>Metazoa</taxon>
        <taxon>Ecdysozoa</taxon>
        <taxon>Arthropoda</taxon>
        <taxon>Hexapoda</taxon>
        <taxon>Insecta</taxon>
        <taxon>Pterygota</taxon>
        <taxon>Neoptera</taxon>
        <taxon>Endopterygota</taxon>
        <taxon>Diptera</taxon>
        <taxon>Brachycera</taxon>
        <taxon>Muscomorpha</taxon>
        <taxon>Ephydroidea</taxon>
        <taxon>Drosophilidae</taxon>
        <taxon>Drosophila</taxon>
    </lineage>
</organism>
<proteinExistence type="predicted"/>
<dbReference type="OMA" id="FNKYCAK"/>
<feature type="non-terminal residue" evidence="2">
    <location>
        <position position="301"/>
    </location>
</feature>
<feature type="non-terminal residue" evidence="2">
    <location>
        <position position="1"/>
    </location>
</feature>
<protein>
    <submittedName>
        <fullName evidence="2">CG9917</fullName>
    </submittedName>
</protein>
<sequence>CQKQKMKLPTCAWLLLLCAICGTSAQLKLDEFDLQNQLPDEILKTNFSYNDLKEMFRNKCIEVSGEERGPSAYADIESGFVVLSECINNIVNYTKMQQEIQEARPRGELDVVFNKYCKQRSNATDCFDTFTAKLLPCLDKEEQESQTVLKRIVQSLLNFICHKDGDQIALFIAEEGPECLESQKDNIQQCINSTFSSYFNNAELQNNINKTKTIPKLVVGQKQCNEIKTLENCIVRHLEHCSKITPANLIESMSYFIRNETLCRNYQVLALTDASAAASSHHYTFASLMLLLLLLCSKQLF</sequence>
<evidence type="ECO:0000313" key="3">
    <source>
        <dbReference type="Proteomes" id="UP000494163"/>
    </source>
</evidence>
<accession>A0A0M4ESB8</accession>
<reference evidence="2 3" key="1">
    <citation type="submission" date="2015-08" db="EMBL/GenBank/DDBJ databases">
        <title>Ancestral chromatin configuration constrains chromatin evolution on differentiating sex chromosomes in Drosophila.</title>
        <authorList>
            <person name="Zhou Q."/>
            <person name="Bachtrog D."/>
        </authorList>
    </citation>
    <scope>NUCLEOTIDE SEQUENCE [LARGE SCALE GENOMIC DNA]</scope>
    <source>
        <tissue evidence="2">Whole larvae</tissue>
    </source>
</reference>
<keyword evidence="1" id="KW-0732">Signal</keyword>